<evidence type="ECO:0000313" key="2">
    <source>
        <dbReference type="EMBL" id="CAE7288256.1"/>
    </source>
</evidence>
<gene>
    <name evidence="2" type="primary">Dcun1d2</name>
    <name evidence="2" type="ORF">SNAT2548_LOCUS15228</name>
</gene>
<feature type="domain" description="Helicase C-terminal" evidence="1">
    <location>
        <begin position="58"/>
        <end position="157"/>
    </location>
</feature>
<keyword evidence="3" id="KW-1185">Reference proteome</keyword>
<dbReference type="EMBL" id="CAJNDS010001902">
    <property type="protein sequence ID" value="CAE7288256.1"/>
    <property type="molecule type" value="Genomic_DNA"/>
</dbReference>
<evidence type="ECO:0000313" key="3">
    <source>
        <dbReference type="Proteomes" id="UP000604046"/>
    </source>
</evidence>
<dbReference type="AlphaFoldDB" id="A0A812NHL9"/>
<sequence>MYANICNVCSVCMYACMATDEQVAFSRSAYHGAKRTSLLANVKDHAPKFYGVAKAIAKANEKAVVMLSRQAGYKVLLEILRKTGRKQGFKVATLSELSDFNDGRRNLRGERFRVLVAETSQAGEGIQFRHVRRLHLVEVPARHSDLVQRASRCVRMGGHEGLPQEERELAIEVHLVQLPSFLKKGPSSFIYRELLNAREAGRARMSSPRRLSFTRKRVA</sequence>
<proteinExistence type="predicted"/>
<dbReference type="InterPro" id="IPR027417">
    <property type="entry name" value="P-loop_NTPase"/>
</dbReference>
<protein>
    <submittedName>
        <fullName evidence="2">Dcun1d2 protein</fullName>
    </submittedName>
</protein>
<dbReference type="Gene3D" id="3.40.50.300">
    <property type="entry name" value="P-loop containing nucleotide triphosphate hydrolases"/>
    <property type="match status" value="1"/>
</dbReference>
<dbReference type="SUPFAM" id="SSF52540">
    <property type="entry name" value="P-loop containing nucleoside triphosphate hydrolases"/>
    <property type="match status" value="1"/>
</dbReference>
<dbReference type="OrthoDB" id="442490at2759"/>
<evidence type="ECO:0000259" key="1">
    <source>
        <dbReference type="Pfam" id="PF00271"/>
    </source>
</evidence>
<reference evidence="2" key="1">
    <citation type="submission" date="2021-02" db="EMBL/GenBank/DDBJ databases">
        <authorList>
            <person name="Dougan E. K."/>
            <person name="Rhodes N."/>
            <person name="Thang M."/>
            <person name="Chan C."/>
        </authorList>
    </citation>
    <scope>NUCLEOTIDE SEQUENCE</scope>
</reference>
<comment type="caution">
    <text evidence="2">The sequence shown here is derived from an EMBL/GenBank/DDBJ whole genome shotgun (WGS) entry which is preliminary data.</text>
</comment>
<dbReference type="InterPro" id="IPR001650">
    <property type="entry name" value="Helicase_C-like"/>
</dbReference>
<accession>A0A812NHL9</accession>
<dbReference type="Proteomes" id="UP000604046">
    <property type="component" value="Unassembled WGS sequence"/>
</dbReference>
<dbReference type="Pfam" id="PF00271">
    <property type="entry name" value="Helicase_C"/>
    <property type="match status" value="1"/>
</dbReference>
<organism evidence="2 3">
    <name type="scientific">Symbiodinium natans</name>
    <dbReference type="NCBI Taxonomy" id="878477"/>
    <lineage>
        <taxon>Eukaryota</taxon>
        <taxon>Sar</taxon>
        <taxon>Alveolata</taxon>
        <taxon>Dinophyceae</taxon>
        <taxon>Suessiales</taxon>
        <taxon>Symbiodiniaceae</taxon>
        <taxon>Symbiodinium</taxon>
    </lineage>
</organism>
<name>A0A812NHL9_9DINO</name>